<feature type="compositionally biased region" description="Low complexity" evidence="14">
    <location>
        <begin position="240"/>
        <end position="255"/>
    </location>
</feature>
<dbReference type="Gene3D" id="3.40.532.10">
    <property type="entry name" value="Peptidase C12, ubiquitin carboxyl-terminal hydrolase"/>
    <property type="match status" value="1"/>
</dbReference>
<evidence type="ECO:0000256" key="3">
    <source>
        <dbReference type="ARBA" id="ARBA00009326"/>
    </source>
</evidence>
<evidence type="ECO:0000256" key="12">
    <source>
        <dbReference type="PROSITE-ProRule" id="PRU01393"/>
    </source>
</evidence>
<keyword evidence="8" id="KW-0539">Nucleus</keyword>
<dbReference type="InterPro" id="IPR038765">
    <property type="entry name" value="Papain-like_cys_pep_sf"/>
</dbReference>
<feature type="region of interest" description="Disordered" evidence="14">
    <location>
        <begin position="240"/>
        <end position="268"/>
    </location>
</feature>
<organism evidence="16 17">
    <name type="scientific">Symbiochloris irregularis</name>
    <dbReference type="NCBI Taxonomy" id="706552"/>
    <lineage>
        <taxon>Eukaryota</taxon>
        <taxon>Viridiplantae</taxon>
        <taxon>Chlorophyta</taxon>
        <taxon>core chlorophytes</taxon>
        <taxon>Trebouxiophyceae</taxon>
        <taxon>Trebouxiales</taxon>
        <taxon>Trebouxiaceae</taxon>
        <taxon>Symbiochloris</taxon>
    </lineage>
</organism>
<keyword evidence="6 9" id="KW-0378">Hydrolase</keyword>
<dbReference type="InterPro" id="IPR041507">
    <property type="entry name" value="UCH_C"/>
</dbReference>
<dbReference type="GO" id="GO:0005634">
    <property type="term" value="C:nucleus"/>
    <property type="evidence" value="ECO:0007669"/>
    <property type="project" value="UniProtKB-SubCell"/>
</dbReference>
<dbReference type="Gene3D" id="1.20.58.860">
    <property type="match status" value="1"/>
</dbReference>
<gene>
    <name evidence="16" type="ORF">WJX73_004712</name>
</gene>
<evidence type="ECO:0000256" key="9">
    <source>
        <dbReference type="PIRNR" id="PIRNR038120"/>
    </source>
</evidence>
<dbReference type="GO" id="GO:0016579">
    <property type="term" value="P:protein deubiquitination"/>
    <property type="evidence" value="ECO:0007669"/>
    <property type="project" value="InterPro"/>
</dbReference>
<dbReference type="PANTHER" id="PTHR10589">
    <property type="entry name" value="UBIQUITIN CARBOXYL-TERMINAL HYDROLASE"/>
    <property type="match status" value="1"/>
</dbReference>
<evidence type="ECO:0000313" key="16">
    <source>
        <dbReference type="EMBL" id="KAK9790135.1"/>
    </source>
</evidence>
<evidence type="ECO:0000256" key="10">
    <source>
        <dbReference type="PIRSR" id="PIRSR038120-1"/>
    </source>
</evidence>
<accession>A0AAW1NS16</accession>
<evidence type="ECO:0000256" key="11">
    <source>
        <dbReference type="PIRSR" id="PIRSR038120-2"/>
    </source>
</evidence>
<evidence type="ECO:0000256" key="14">
    <source>
        <dbReference type="SAM" id="MobiDB-lite"/>
    </source>
</evidence>
<name>A0AAW1NS16_9CHLO</name>
<dbReference type="PIRSF" id="PIRSF038120">
    <property type="entry name" value="Ubiquitinyl_hydrolase_UCH37"/>
    <property type="match status" value="1"/>
</dbReference>
<dbReference type="PANTHER" id="PTHR10589:SF16">
    <property type="entry name" value="UBIQUITIN CARBOXYL-TERMINAL HYDROLASE ISOZYME L5"/>
    <property type="match status" value="1"/>
</dbReference>
<feature type="site" description="Transition state stabilizer" evidence="12">
    <location>
        <position position="81"/>
    </location>
</feature>
<dbReference type="AlphaFoldDB" id="A0AAW1NS16"/>
<evidence type="ECO:0000256" key="2">
    <source>
        <dbReference type="ARBA" id="ARBA00004123"/>
    </source>
</evidence>
<dbReference type="PROSITE" id="PS52049">
    <property type="entry name" value="ULD"/>
    <property type="match status" value="1"/>
</dbReference>
<evidence type="ECO:0000256" key="13">
    <source>
        <dbReference type="RuleBase" id="RU361215"/>
    </source>
</evidence>
<comment type="similarity">
    <text evidence="3 9 12 13">Belongs to the peptidase C12 family.</text>
</comment>
<dbReference type="PRINTS" id="PR00707">
    <property type="entry name" value="UBCTHYDRLASE"/>
</dbReference>
<dbReference type="GO" id="GO:0006511">
    <property type="term" value="P:ubiquitin-dependent protein catabolic process"/>
    <property type="evidence" value="ECO:0007669"/>
    <property type="project" value="UniProtKB-UniRule"/>
</dbReference>
<keyword evidence="5 9" id="KW-0833">Ubl conjugation pathway</keyword>
<evidence type="ECO:0000259" key="15">
    <source>
        <dbReference type="PROSITE" id="PS52048"/>
    </source>
</evidence>
<sequence length="341" mass="37609">MADSEGAWTTIESDPGVFTELISRMGATGVQVEELYALDEQALDELRPVYGLIFLFKWQNEPPDVAKAVFSADPEIYFAQQVVPNACATQAILSVLFNRPEISLGADLSDLKAFSLDLPPDVRGMTIGSAEGVRQAHNSFASPNPFLSDEKLAAGEKDDAYHFIAYVPVNGQLYELDGLKPGPVSLASCTQDDWTRHVCPHIRERIARYSQSEIRFNLLAIVRDRAEALQEQLQALDAASAGAGSSHESAGAGADAMREAGSSDEASNLQAARMELEAKLAQEQEKHQLWRDENVRRRHNYMPFLFTYLNLLAKQGQLRPLMEQAEAAAKEKLQSSQKAQQ</sequence>
<keyword evidence="7 9" id="KW-0788">Thiol protease</keyword>
<keyword evidence="4 9" id="KW-0645">Protease</keyword>
<dbReference type="EMBL" id="JALJOQ010000196">
    <property type="protein sequence ID" value="KAK9790135.1"/>
    <property type="molecule type" value="Genomic_DNA"/>
</dbReference>
<protein>
    <recommendedName>
        <fullName evidence="9 13">Ubiquitin carboxyl-terminal hydrolase</fullName>
        <ecNumber evidence="9 13">3.4.19.12</ecNumber>
    </recommendedName>
</protein>
<dbReference type="Pfam" id="PF01088">
    <property type="entry name" value="Peptidase_C12"/>
    <property type="match status" value="1"/>
</dbReference>
<comment type="caution">
    <text evidence="16">The sequence shown here is derived from an EMBL/GenBank/DDBJ whole genome shotgun (WGS) entry which is preliminary data.</text>
</comment>
<evidence type="ECO:0000313" key="17">
    <source>
        <dbReference type="Proteomes" id="UP001465755"/>
    </source>
</evidence>
<evidence type="ECO:0000256" key="4">
    <source>
        <dbReference type="ARBA" id="ARBA00022670"/>
    </source>
</evidence>
<feature type="active site" description="Nucleophile" evidence="10 12">
    <location>
        <position position="87"/>
    </location>
</feature>
<proteinExistence type="inferred from homology"/>
<comment type="subcellular location">
    <subcellularLocation>
        <location evidence="2">Nucleus</location>
    </subcellularLocation>
</comment>
<evidence type="ECO:0000256" key="8">
    <source>
        <dbReference type="ARBA" id="ARBA00023242"/>
    </source>
</evidence>
<dbReference type="FunFam" id="3.40.532.10:FF:000003">
    <property type="entry name" value="Ubiquitin carboxyl-terminal hydrolase"/>
    <property type="match status" value="1"/>
</dbReference>
<dbReference type="InterPro" id="IPR017390">
    <property type="entry name" value="Ubiquitinyl_hydrolase_UCH37"/>
</dbReference>
<feature type="active site" description="Proton donor" evidence="10 12">
    <location>
        <position position="162"/>
    </location>
</feature>
<evidence type="ECO:0000256" key="5">
    <source>
        <dbReference type="ARBA" id="ARBA00022786"/>
    </source>
</evidence>
<dbReference type="CDD" id="cd09617">
    <property type="entry name" value="Peptidase_C12_UCH37_BAP1"/>
    <property type="match status" value="1"/>
</dbReference>
<evidence type="ECO:0000256" key="6">
    <source>
        <dbReference type="ARBA" id="ARBA00022801"/>
    </source>
</evidence>
<comment type="catalytic activity">
    <reaction evidence="1 9 12 13">
        <text>Thiol-dependent hydrolysis of ester, thioester, amide, peptide and isopeptide bonds formed by the C-terminal Gly of ubiquitin (a 76-residue protein attached to proteins as an intracellular targeting signal).</text>
        <dbReference type="EC" id="3.4.19.12"/>
    </reaction>
</comment>
<dbReference type="PROSITE" id="PS52048">
    <property type="entry name" value="UCH_DOMAIN"/>
    <property type="match status" value="1"/>
</dbReference>
<dbReference type="GO" id="GO:0005737">
    <property type="term" value="C:cytoplasm"/>
    <property type="evidence" value="ECO:0007669"/>
    <property type="project" value="TreeGrafter"/>
</dbReference>
<keyword evidence="17" id="KW-1185">Reference proteome</keyword>
<dbReference type="InterPro" id="IPR036959">
    <property type="entry name" value="Peptidase_C12_UCH_sf"/>
</dbReference>
<dbReference type="GO" id="GO:0004843">
    <property type="term" value="F:cysteine-type deubiquitinase activity"/>
    <property type="evidence" value="ECO:0007669"/>
    <property type="project" value="UniProtKB-UniRule"/>
</dbReference>
<evidence type="ECO:0000256" key="7">
    <source>
        <dbReference type="ARBA" id="ARBA00022807"/>
    </source>
</evidence>
<dbReference type="SUPFAM" id="SSF54001">
    <property type="entry name" value="Cysteine proteinases"/>
    <property type="match status" value="1"/>
</dbReference>
<reference evidence="16 17" key="1">
    <citation type="journal article" date="2024" name="Nat. Commun.">
        <title>Phylogenomics reveals the evolutionary origins of lichenization in chlorophyte algae.</title>
        <authorList>
            <person name="Puginier C."/>
            <person name="Libourel C."/>
            <person name="Otte J."/>
            <person name="Skaloud P."/>
            <person name="Haon M."/>
            <person name="Grisel S."/>
            <person name="Petersen M."/>
            <person name="Berrin J.G."/>
            <person name="Delaux P.M."/>
            <person name="Dal Grande F."/>
            <person name="Keller J."/>
        </authorList>
    </citation>
    <scope>NUCLEOTIDE SEQUENCE [LARGE SCALE GENOMIC DNA]</scope>
    <source>
        <strain evidence="16 17">SAG 2036</strain>
    </source>
</reference>
<dbReference type="Pfam" id="PF18031">
    <property type="entry name" value="UCH_C"/>
    <property type="match status" value="1"/>
</dbReference>
<dbReference type="Proteomes" id="UP001465755">
    <property type="component" value="Unassembled WGS sequence"/>
</dbReference>
<dbReference type="InterPro" id="IPR001578">
    <property type="entry name" value="Peptidase_C12_UCH"/>
</dbReference>
<dbReference type="EC" id="3.4.19.12" evidence="9 13"/>
<feature type="site" description="Important for enzyme activity" evidence="11 12">
    <location>
        <position position="177"/>
    </location>
</feature>
<feature type="domain" description="UCH catalytic" evidence="15">
    <location>
        <begin position="7"/>
        <end position="223"/>
    </location>
</feature>
<evidence type="ECO:0000256" key="1">
    <source>
        <dbReference type="ARBA" id="ARBA00000707"/>
    </source>
</evidence>